<dbReference type="EMBL" id="MFUY01000004">
    <property type="protein sequence ID" value="OGI86520.1"/>
    <property type="molecule type" value="Genomic_DNA"/>
</dbReference>
<reference evidence="1 2" key="1">
    <citation type="journal article" date="2016" name="Nat. Commun.">
        <title>Thousands of microbial genomes shed light on interconnected biogeochemical processes in an aquifer system.</title>
        <authorList>
            <person name="Anantharaman K."/>
            <person name="Brown C.T."/>
            <person name="Hug L.A."/>
            <person name="Sharon I."/>
            <person name="Castelle C.J."/>
            <person name="Probst A.J."/>
            <person name="Thomas B.C."/>
            <person name="Singh A."/>
            <person name="Wilkins M.J."/>
            <person name="Karaoz U."/>
            <person name="Brodie E.L."/>
            <person name="Williams K.H."/>
            <person name="Hubbard S.S."/>
            <person name="Banfield J.F."/>
        </authorList>
    </citation>
    <scope>NUCLEOTIDE SEQUENCE [LARGE SCALE GENOMIC DNA]</scope>
</reference>
<evidence type="ECO:0008006" key="3">
    <source>
        <dbReference type="Google" id="ProtNLM"/>
    </source>
</evidence>
<dbReference type="AlphaFoldDB" id="A0A1F6WXD5"/>
<gene>
    <name evidence="1" type="ORF">A3A05_00125</name>
</gene>
<organism evidence="1 2">
    <name type="scientific">Candidatus Nomurabacteria bacterium RIFCSPLOWO2_01_FULL_41_12</name>
    <dbReference type="NCBI Taxonomy" id="1801774"/>
    <lineage>
        <taxon>Bacteria</taxon>
        <taxon>Candidatus Nomuraibacteriota</taxon>
    </lineage>
</organism>
<sequence>MAEIILTNHVQSRLLERGIDVHEAKQTAKNGKITKKENNGKITKERILYDGRVLVVVFKQEMSKIIIITAYYYEN</sequence>
<dbReference type="STRING" id="1801774.A3A05_00125"/>
<evidence type="ECO:0000313" key="1">
    <source>
        <dbReference type="EMBL" id="OGI86520.1"/>
    </source>
</evidence>
<accession>A0A1F6WXD5</accession>
<comment type="caution">
    <text evidence="1">The sequence shown here is derived from an EMBL/GenBank/DDBJ whole genome shotgun (WGS) entry which is preliminary data.</text>
</comment>
<name>A0A1F6WXD5_9BACT</name>
<dbReference type="Pfam" id="PF14076">
    <property type="entry name" value="DUF4258"/>
    <property type="match status" value="1"/>
</dbReference>
<dbReference type="InterPro" id="IPR025354">
    <property type="entry name" value="DUF4258"/>
</dbReference>
<protein>
    <recommendedName>
        <fullName evidence="3">DUF4258 domain-containing protein</fullName>
    </recommendedName>
</protein>
<evidence type="ECO:0000313" key="2">
    <source>
        <dbReference type="Proteomes" id="UP000176187"/>
    </source>
</evidence>
<dbReference type="Proteomes" id="UP000176187">
    <property type="component" value="Unassembled WGS sequence"/>
</dbReference>
<proteinExistence type="predicted"/>